<dbReference type="Proteomes" id="UP001596523">
    <property type="component" value="Unassembled WGS sequence"/>
</dbReference>
<dbReference type="EC" id="3.1.2.-" evidence="1"/>
<dbReference type="GO" id="GO:0016787">
    <property type="term" value="F:hydrolase activity"/>
    <property type="evidence" value="ECO:0007669"/>
    <property type="project" value="UniProtKB-KW"/>
</dbReference>
<dbReference type="InterPro" id="IPR029069">
    <property type="entry name" value="HotDog_dom_sf"/>
</dbReference>
<accession>A0ABW2JX41</accession>
<reference evidence="2" key="1">
    <citation type="journal article" date="2019" name="Int. J. Syst. Evol. Microbiol.">
        <title>The Global Catalogue of Microorganisms (GCM) 10K type strain sequencing project: providing services to taxonomists for standard genome sequencing and annotation.</title>
        <authorList>
            <consortium name="The Broad Institute Genomics Platform"/>
            <consortium name="The Broad Institute Genome Sequencing Center for Infectious Disease"/>
            <person name="Wu L."/>
            <person name="Ma J."/>
        </authorList>
    </citation>
    <scope>NUCLEOTIDE SEQUENCE [LARGE SCALE GENOMIC DNA]</scope>
    <source>
        <strain evidence="2">SYNS20</strain>
    </source>
</reference>
<evidence type="ECO:0000313" key="1">
    <source>
        <dbReference type="EMBL" id="MFC7310075.1"/>
    </source>
</evidence>
<dbReference type="Gene3D" id="3.10.129.10">
    <property type="entry name" value="Hotdog Thioesterase"/>
    <property type="match status" value="1"/>
</dbReference>
<keyword evidence="2" id="KW-1185">Reference proteome</keyword>
<evidence type="ECO:0000313" key="2">
    <source>
        <dbReference type="Proteomes" id="UP001596523"/>
    </source>
</evidence>
<protein>
    <submittedName>
        <fullName evidence="1">PaaI family thioesterase</fullName>
        <ecNumber evidence="1">3.1.2.-</ecNumber>
    </submittedName>
</protein>
<keyword evidence="1" id="KW-0378">Hydrolase</keyword>
<gene>
    <name evidence="1" type="ORF">ACFQVC_38385</name>
</gene>
<dbReference type="SUPFAM" id="SSF54637">
    <property type="entry name" value="Thioesterase/thiol ester dehydrase-isomerase"/>
    <property type="match status" value="1"/>
</dbReference>
<dbReference type="EMBL" id="JBHTCF010000028">
    <property type="protein sequence ID" value="MFC7310075.1"/>
    <property type="molecule type" value="Genomic_DNA"/>
</dbReference>
<name>A0ABW2JX41_9ACTN</name>
<dbReference type="RefSeq" id="WP_381839894.1">
    <property type="nucleotide sequence ID" value="NZ_JBHTCF010000028.1"/>
</dbReference>
<organism evidence="1 2">
    <name type="scientific">Streptomyces monticola</name>
    <dbReference type="NCBI Taxonomy" id="2666263"/>
    <lineage>
        <taxon>Bacteria</taxon>
        <taxon>Bacillati</taxon>
        <taxon>Actinomycetota</taxon>
        <taxon>Actinomycetes</taxon>
        <taxon>Kitasatosporales</taxon>
        <taxon>Streptomycetaceae</taxon>
        <taxon>Streptomyces</taxon>
    </lineage>
</organism>
<comment type="caution">
    <text evidence="1">The sequence shown here is derived from an EMBL/GenBank/DDBJ whole genome shotgun (WGS) entry which is preliminary data.</text>
</comment>
<proteinExistence type="predicted"/>
<sequence length="226" mass="23720">MTNAVTIPDHITGYPNVAFGGYVAGLLAARSDAKTVRVDFRGAVPVGKPVDLDGLVTASPAELLLDPPEMPTWEQARTASEDYLEHHRRSPLPIPDCFGCGPVPPGRGVRIFPSRVPGRDNLLAAAWVPDPELAGGDGTLGPEMVWSALDCPGGWAGMRLAKMGAGAVTAALTGTQLRGVTAGERHVSYAWHLGTEGRKVTVGVALATAEGELCALAEALWIRPRD</sequence>